<dbReference type="Pfam" id="PF02308">
    <property type="entry name" value="MgtC"/>
    <property type="match status" value="1"/>
</dbReference>
<gene>
    <name evidence="3" type="ORF">GCM10010994_47130</name>
</gene>
<accession>A0A916UR57</accession>
<reference evidence="3" key="1">
    <citation type="journal article" date="2014" name="Int. J. Syst. Evol. Microbiol.">
        <title>Complete genome sequence of Corynebacterium casei LMG S-19264T (=DSM 44701T), isolated from a smear-ripened cheese.</title>
        <authorList>
            <consortium name="US DOE Joint Genome Institute (JGI-PGF)"/>
            <person name="Walter F."/>
            <person name="Albersmeier A."/>
            <person name="Kalinowski J."/>
            <person name="Ruckert C."/>
        </authorList>
    </citation>
    <scope>NUCLEOTIDE SEQUENCE</scope>
    <source>
        <strain evidence="3">CGMCC 1.12919</strain>
    </source>
</reference>
<proteinExistence type="predicted"/>
<dbReference type="Proteomes" id="UP000637002">
    <property type="component" value="Unassembled WGS sequence"/>
</dbReference>
<keyword evidence="1" id="KW-1133">Transmembrane helix</keyword>
<evidence type="ECO:0000256" key="1">
    <source>
        <dbReference type="SAM" id="Phobius"/>
    </source>
</evidence>
<keyword evidence="4" id="KW-1185">Reference proteome</keyword>
<evidence type="ECO:0000313" key="3">
    <source>
        <dbReference type="EMBL" id="GGC83798.1"/>
    </source>
</evidence>
<dbReference type="EMBL" id="BMGG01000009">
    <property type="protein sequence ID" value="GGC83798.1"/>
    <property type="molecule type" value="Genomic_DNA"/>
</dbReference>
<keyword evidence="1" id="KW-0472">Membrane</keyword>
<evidence type="ECO:0000313" key="4">
    <source>
        <dbReference type="Proteomes" id="UP000637002"/>
    </source>
</evidence>
<comment type="caution">
    <text evidence="3">The sequence shown here is derived from an EMBL/GenBank/DDBJ whole genome shotgun (WGS) entry which is preliminary data.</text>
</comment>
<keyword evidence="1" id="KW-0812">Transmembrane</keyword>
<reference evidence="3" key="2">
    <citation type="submission" date="2020-09" db="EMBL/GenBank/DDBJ databases">
        <authorList>
            <person name="Sun Q."/>
            <person name="Zhou Y."/>
        </authorList>
    </citation>
    <scope>NUCLEOTIDE SEQUENCE</scope>
    <source>
        <strain evidence="3">CGMCC 1.12919</strain>
    </source>
</reference>
<sequence>MPHEWGIMRFIETFQIYDFVDTTASLFFAFVLGRIIGVERQYRQRTAGLRTNVLEHFRVSSNRRNALSI</sequence>
<evidence type="ECO:0000259" key="2">
    <source>
        <dbReference type="Pfam" id="PF02308"/>
    </source>
</evidence>
<dbReference type="InterPro" id="IPR049177">
    <property type="entry name" value="MgtC_SapB_SrpB_YhiD_N"/>
</dbReference>
<feature type="domain" description="MgtC/SapB/SrpB/YhiD N-terminal" evidence="2">
    <location>
        <begin position="26"/>
        <end position="54"/>
    </location>
</feature>
<organism evidence="3 4">
    <name type="scientific">Chelatococcus reniformis</name>
    <dbReference type="NCBI Taxonomy" id="1494448"/>
    <lineage>
        <taxon>Bacteria</taxon>
        <taxon>Pseudomonadati</taxon>
        <taxon>Pseudomonadota</taxon>
        <taxon>Alphaproteobacteria</taxon>
        <taxon>Hyphomicrobiales</taxon>
        <taxon>Chelatococcaceae</taxon>
        <taxon>Chelatococcus</taxon>
    </lineage>
</organism>
<protein>
    <recommendedName>
        <fullName evidence="2">MgtC/SapB/SrpB/YhiD N-terminal domain-containing protein</fullName>
    </recommendedName>
</protein>
<dbReference type="AlphaFoldDB" id="A0A916UR57"/>
<name>A0A916UR57_9HYPH</name>
<feature type="transmembrane region" description="Helical" evidence="1">
    <location>
        <begin position="16"/>
        <end position="36"/>
    </location>
</feature>